<evidence type="ECO:0000313" key="3">
    <source>
        <dbReference type="Proteomes" id="UP001328107"/>
    </source>
</evidence>
<gene>
    <name evidence="2" type="ORF">PMAYCL1PPCAC_04077</name>
</gene>
<keyword evidence="1" id="KW-0472">Membrane</keyword>
<feature type="non-terminal residue" evidence="2">
    <location>
        <position position="1"/>
    </location>
</feature>
<keyword evidence="1" id="KW-1133">Transmembrane helix</keyword>
<dbReference type="EMBL" id="BTRK01000001">
    <property type="protein sequence ID" value="GMR33882.1"/>
    <property type="molecule type" value="Genomic_DNA"/>
</dbReference>
<sequence length="223" mass="25253">GILKTHFAFRITTATLFCGLFAIIVSQTAVTHTVDDSDHLHLHSQILTGCNHCLHVHSRLFDAEVDEMVNFASYIVITIGNALAVAGCFYDDLLWLSILTYHVTFLVTVSSTIGQGLSGYAERCLSLFTFYFVAHIGMGMDQFLLHILFIYTHRGLTFYQWIPLKLGRLYQKFTGNTQPDHLIQRYRGLKCAKTYCESAPLLEEDQANFADSDKKLIEKTCIE</sequence>
<accession>A0AAN4Z9P2</accession>
<organism evidence="2 3">
    <name type="scientific">Pristionchus mayeri</name>
    <dbReference type="NCBI Taxonomy" id="1317129"/>
    <lineage>
        <taxon>Eukaryota</taxon>
        <taxon>Metazoa</taxon>
        <taxon>Ecdysozoa</taxon>
        <taxon>Nematoda</taxon>
        <taxon>Chromadorea</taxon>
        <taxon>Rhabditida</taxon>
        <taxon>Rhabditina</taxon>
        <taxon>Diplogasteromorpha</taxon>
        <taxon>Diplogasteroidea</taxon>
        <taxon>Neodiplogasteridae</taxon>
        <taxon>Pristionchus</taxon>
    </lineage>
</organism>
<evidence type="ECO:0000256" key="1">
    <source>
        <dbReference type="SAM" id="Phobius"/>
    </source>
</evidence>
<proteinExistence type="predicted"/>
<protein>
    <submittedName>
        <fullName evidence="2">Uncharacterized protein</fullName>
    </submittedName>
</protein>
<keyword evidence="3" id="KW-1185">Reference proteome</keyword>
<keyword evidence="1" id="KW-0812">Transmembrane</keyword>
<feature type="transmembrane region" description="Helical" evidence="1">
    <location>
        <begin position="93"/>
        <end position="113"/>
    </location>
</feature>
<name>A0AAN4Z9P2_9BILA</name>
<dbReference type="AlphaFoldDB" id="A0AAN4Z9P2"/>
<feature type="transmembrane region" description="Helical" evidence="1">
    <location>
        <begin position="68"/>
        <end position="86"/>
    </location>
</feature>
<feature type="non-terminal residue" evidence="2">
    <location>
        <position position="223"/>
    </location>
</feature>
<reference evidence="3" key="1">
    <citation type="submission" date="2022-10" db="EMBL/GenBank/DDBJ databases">
        <title>Genome assembly of Pristionchus species.</title>
        <authorList>
            <person name="Yoshida K."/>
            <person name="Sommer R.J."/>
        </authorList>
    </citation>
    <scope>NUCLEOTIDE SEQUENCE [LARGE SCALE GENOMIC DNA]</scope>
    <source>
        <strain evidence="3">RS5460</strain>
    </source>
</reference>
<dbReference type="Proteomes" id="UP001328107">
    <property type="component" value="Unassembled WGS sequence"/>
</dbReference>
<comment type="caution">
    <text evidence="2">The sequence shown here is derived from an EMBL/GenBank/DDBJ whole genome shotgun (WGS) entry which is preliminary data.</text>
</comment>
<feature type="transmembrane region" description="Helical" evidence="1">
    <location>
        <begin position="125"/>
        <end position="151"/>
    </location>
</feature>
<feature type="transmembrane region" description="Helical" evidence="1">
    <location>
        <begin position="7"/>
        <end position="30"/>
    </location>
</feature>
<evidence type="ECO:0000313" key="2">
    <source>
        <dbReference type="EMBL" id="GMR33882.1"/>
    </source>
</evidence>